<evidence type="ECO:0000313" key="2">
    <source>
        <dbReference type="EMBL" id="RAW32380.1"/>
    </source>
</evidence>
<protein>
    <submittedName>
        <fullName evidence="2">Uncharacterized protein</fullName>
    </submittedName>
</protein>
<gene>
    <name evidence="2" type="ORF">PC110_g11286</name>
</gene>
<dbReference type="EMBL" id="MJFZ01000280">
    <property type="protein sequence ID" value="RAW32380.1"/>
    <property type="molecule type" value="Genomic_DNA"/>
</dbReference>
<evidence type="ECO:0000313" key="3">
    <source>
        <dbReference type="Proteomes" id="UP000251314"/>
    </source>
</evidence>
<comment type="caution">
    <text evidence="2">The sequence shown here is derived from an EMBL/GenBank/DDBJ whole genome shotgun (WGS) entry which is preliminary data.</text>
</comment>
<feature type="region of interest" description="Disordered" evidence="1">
    <location>
        <begin position="118"/>
        <end position="157"/>
    </location>
</feature>
<dbReference type="AlphaFoldDB" id="A0A329S773"/>
<keyword evidence="3" id="KW-1185">Reference proteome</keyword>
<dbReference type="Proteomes" id="UP000251314">
    <property type="component" value="Unassembled WGS sequence"/>
</dbReference>
<organism evidence="2 3">
    <name type="scientific">Phytophthora cactorum</name>
    <dbReference type="NCBI Taxonomy" id="29920"/>
    <lineage>
        <taxon>Eukaryota</taxon>
        <taxon>Sar</taxon>
        <taxon>Stramenopiles</taxon>
        <taxon>Oomycota</taxon>
        <taxon>Peronosporomycetes</taxon>
        <taxon>Peronosporales</taxon>
        <taxon>Peronosporaceae</taxon>
        <taxon>Phytophthora</taxon>
    </lineage>
</organism>
<reference evidence="2 3" key="1">
    <citation type="submission" date="2018-01" db="EMBL/GenBank/DDBJ databases">
        <title>Draft genome of the strawberry crown rot pathogen Phytophthora cactorum.</title>
        <authorList>
            <person name="Armitage A.D."/>
            <person name="Lysoe E."/>
            <person name="Nellist C.F."/>
            <person name="Harrison R.J."/>
            <person name="Brurberg M.B."/>
        </authorList>
    </citation>
    <scope>NUCLEOTIDE SEQUENCE [LARGE SCALE GENOMIC DNA]</scope>
    <source>
        <strain evidence="2 3">10300</strain>
    </source>
</reference>
<sequence>MLSSGFVLIASHHSATLQPLLGTSKANADKLLLHMNDVDIAPTKAAPDVVSTAKVPCGRSCNGLQAKAPAGTHATEVRGTAAPAAGTAACLVASETKITAVKSRFTVMEDECAAPMVSARDGWHPDSRTERQRREPPSADCEGSLTLDLAGSSARGS</sequence>
<accession>A0A329S773</accession>
<feature type="compositionally biased region" description="Basic and acidic residues" evidence="1">
    <location>
        <begin position="121"/>
        <end position="137"/>
    </location>
</feature>
<name>A0A329S773_9STRA</name>
<proteinExistence type="predicted"/>
<dbReference type="VEuPathDB" id="FungiDB:PC110_g11286"/>
<evidence type="ECO:0000256" key="1">
    <source>
        <dbReference type="SAM" id="MobiDB-lite"/>
    </source>
</evidence>